<evidence type="ECO:0000313" key="1">
    <source>
        <dbReference type="EMBL" id="GBN63726.1"/>
    </source>
</evidence>
<gene>
    <name evidence="1" type="ORF">AVEN_114068_1</name>
</gene>
<dbReference type="Proteomes" id="UP000499080">
    <property type="component" value="Unassembled WGS sequence"/>
</dbReference>
<proteinExistence type="predicted"/>
<reference evidence="1 2" key="1">
    <citation type="journal article" date="2019" name="Sci. Rep.">
        <title>Orb-weaving spider Araneus ventricosus genome elucidates the spidroin gene catalogue.</title>
        <authorList>
            <person name="Kono N."/>
            <person name="Nakamura H."/>
            <person name="Ohtoshi R."/>
            <person name="Moran D.A.P."/>
            <person name="Shinohara A."/>
            <person name="Yoshida Y."/>
            <person name="Fujiwara M."/>
            <person name="Mori M."/>
            <person name="Tomita M."/>
            <person name="Arakawa K."/>
        </authorList>
    </citation>
    <scope>NUCLEOTIDE SEQUENCE [LARGE SCALE GENOMIC DNA]</scope>
</reference>
<keyword evidence="2" id="KW-1185">Reference proteome</keyword>
<evidence type="ECO:0000313" key="2">
    <source>
        <dbReference type="Proteomes" id="UP000499080"/>
    </source>
</evidence>
<accession>A0A4Y2QKE0</accession>
<dbReference type="EMBL" id="BGPR01014098">
    <property type="protein sequence ID" value="GBN63726.1"/>
    <property type="molecule type" value="Genomic_DNA"/>
</dbReference>
<dbReference type="AlphaFoldDB" id="A0A4Y2QKE0"/>
<protein>
    <submittedName>
        <fullName evidence="1">Uncharacterized protein</fullName>
    </submittedName>
</protein>
<comment type="caution">
    <text evidence="1">The sequence shown here is derived from an EMBL/GenBank/DDBJ whole genome shotgun (WGS) entry which is preliminary data.</text>
</comment>
<sequence length="144" mass="16894">MAGDTLAQASLIRFRSSYNVGVRVAYTRCLMYPHRKKSNGFRSCERGGHSTQPPYQMTCCWNVSRMYCWTLDTLYEGRRRVGTIHSEDHSTANPLENRILRPSFSLFFRVMSRYNFESCEPNKYHLTPSFLTLPYGRCLFLLNR</sequence>
<name>A0A4Y2QKE0_ARAVE</name>
<organism evidence="1 2">
    <name type="scientific">Araneus ventricosus</name>
    <name type="common">Orbweaver spider</name>
    <name type="synonym">Epeira ventricosa</name>
    <dbReference type="NCBI Taxonomy" id="182803"/>
    <lineage>
        <taxon>Eukaryota</taxon>
        <taxon>Metazoa</taxon>
        <taxon>Ecdysozoa</taxon>
        <taxon>Arthropoda</taxon>
        <taxon>Chelicerata</taxon>
        <taxon>Arachnida</taxon>
        <taxon>Araneae</taxon>
        <taxon>Araneomorphae</taxon>
        <taxon>Entelegynae</taxon>
        <taxon>Araneoidea</taxon>
        <taxon>Araneidae</taxon>
        <taxon>Araneus</taxon>
    </lineage>
</organism>